<evidence type="ECO:0000256" key="2">
    <source>
        <dbReference type="ARBA" id="ARBA00009995"/>
    </source>
</evidence>
<evidence type="ECO:0000259" key="7">
    <source>
        <dbReference type="Pfam" id="PF26168"/>
    </source>
</evidence>
<dbReference type="PROSITE" id="PS00375">
    <property type="entry name" value="UDPGT"/>
    <property type="match status" value="1"/>
</dbReference>
<dbReference type="SUPFAM" id="SSF53756">
    <property type="entry name" value="UDP-Glycosyltransferase/glycogen phosphorylase"/>
    <property type="match status" value="1"/>
</dbReference>
<comment type="similarity">
    <text evidence="2 5">Belongs to the UDP-glycosyltransferase family.</text>
</comment>
<dbReference type="Pfam" id="PF26168">
    <property type="entry name" value="Glyco_transf_N"/>
    <property type="match status" value="1"/>
</dbReference>
<evidence type="ECO:0000256" key="3">
    <source>
        <dbReference type="ARBA" id="ARBA00022679"/>
    </source>
</evidence>
<dbReference type="InterPro" id="IPR002213">
    <property type="entry name" value="UDP_glucos_trans"/>
</dbReference>
<keyword evidence="5" id="KW-0328">Glycosyltransferase</keyword>
<evidence type="ECO:0000256" key="1">
    <source>
        <dbReference type="ARBA" id="ARBA00004935"/>
    </source>
</evidence>
<dbReference type="UniPathway" id="UPA00009"/>
<evidence type="ECO:0000256" key="4">
    <source>
        <dbReference type="ARBA" id="ARBA00047606"/>
    </source>
</evidence>
<comment type="catalytic activity">
    <reaction evidence="4">
        <text>an anthocyanidin + UDP-alpha-D-glucose + H(+) = an anthocyanidin 3-O-beta-D-glucoside + UDP</text>
        <dbReference type="Rhea" id="RHEA:20093"/>
        <dbReference type="ChEBI" id="CHEBI:15378"/>
        <dbReference type="ChEBI" id="CHEBI:16307"/>
        <dbReference type="ChEBI" id="CHEBI:58223"/>
        <dbReference type="ChEBI" id="CHEBI:58885"/>
        <dbReference type="ChEBI" id="CHEBI:143576"/>
        <dbReference type="EC" id="2.4.1.115"/>
    </reaction>
</comment>
<dbReference type="GO" id="GO:0009718">
    <property type="term" value="P:anthocyanin-containing compound biosynthetic process"/>
    <property type="evidence" value="ECO:0007669"/>
    <property type="project" value="UniProtKB-UniPathway"/>
</dbReference>
<dbReference type="Gene3D" id="3.40.50.2000">
    <property type="entry name" value="Glycogen Phosphorylase B"/>
    <property type="match status" value="2"/>
</dbReference>
<reference evidence="8" key="1">
    <citation type="journal article" date="2012" name="BMC Genomics">
        <title>Phylogenomic analysis of UDP glycosyltransferase 1 multigene family in Linum usitatissimum identified genes with varied expression patterns.</title>
        <authorList>
            <person name="Barvkar V.T."/>
            <person name="Pardeshi V.C."/>
            <person name="Kale S.M."/>
            <person name="Kadoo N.Y."/>
            <person name="Gupta V.S."/>
        </authorList>
    </citation>
    <scope>NUCLEOTIDE SEQUENCE</scope>
</reference>
<dbReference type="InterPro" id="IPR035595">
    <property type="entry name" value="UDP_glycos_trans_CS"/>
</dbReference>
<evidence type="ECO:0000256" key="5">
    <source>
        <dbReference type="RuleBase" id="RU003718"/>
    </source>
</evidence>
<gene>
    <name evidence="8" type="primary">UGT94G4</name>
</gene>
<evidence type="ECO:0000313" key="8">
    <source>
        <dbReference type="EMBL" id="AFJ53040.1"/>
    </source>
</evidence>
<sequence>MAEEFTNSGKIRILMFPWLAHGHISPFLELANKLISRRPNFHVYLCSSPINLESTTKLIKHPSRIELIELHLPSLPDLPPHSHTTKGLPAHLIPTLFKAMDMASGEFFQILTKLSPDLLICDFLQPWAPKLALSLLKIPTVCFMTSPAIVYDLAFTSMNASPQFNGAFPLRSNYVIDYVEAESTPSLANRVVWSMERSSTMVLIKSFRDIEARYIDRVSKFIGKSMVTVAPLVPDDDDDDEGDQETDNNVINWLNNKDKSSVVYISFGSECYLSTSQIQELAHALLILLVEKAYPINFIWVLRFPIGEELGISKALPEGFMEAVGLENKVYMAEGWAPQRRILRHGNVGGFVSHCGWSSVMEAMKYGVPIVGVPLRTDQPMNARLVEEIGVGLKVEKIERGELAKVIEEVVVGERKVEFRDKAKEIKNCLVEKGDRDIDEAIERLVHLCSEFSEPLIGEEQR</sequence>
<dbReference type="PANTHER" id="PTHR48044:SF29">
    <property type="entry name" value="GLYCOSYLTRANSFERASE"/>
    <property type="match status" value="1"/>
</dbReference>
<evidence type="ECO:0000256" key="6">
    <source>
        <dbReference type="RuleBase" id="RU362057"/>
    </source>
</evidence>
<feature type="domain" description="Glycosyltransferase N-terminal" evidence="7">
    <location>
        <begin position="11"/>
        <end position="233"/>
    </location>
</feature>
<dbReference type="InterPro" id="IPR058980">
    <property type="entry name" value="Glyco_transf_N"/>
</dbReference>
<dbReference type="EC" id="2.4.1.-" evidence="6"/>
<dbReference type="PANTHER" id="PTHR48044">
    <property type="entry name" value="GLYCOSYLTRANSFERASE"/>
    <property type="match status" value="1"/>
</dbReference>
<dbReference type="FunFam" id="3.40.50.2000:FF:000060">
    <property type="entry name" value="Glycosyltransferase"/>
    <property type="match status" value="1"/>
</dbReference>
<dbReference type="EMBL" id="JN088413">
    <property type="protein sequence ID" value="AFJ53040.1"/>
    <property type="molecule type" value="Genomic_DNA"/>
</dbReference>
<dbReference type="Pfam" id="PF00201">
    <property type="entry name" value="UDPGT"/>
    <property type="match status" value="1"/>
</dbReference>
<dbReference type="GO" id="GO:0047213">
    <property type="term" value="F:anthocyanidin 3-O-glucosyltransferase activity"/>
    <property type="evidence" value="ECO:0007669"/>
    <property type="project" value="UniProtKB-EC"/>
</dbReference>
<comment type="pathway">
    <text evidence="1">Pigment biosynthesis; anthocyanin biosynthesis.</text>
</comment>
<name>I2BHE4_LINUS</name>
<protein>
    <recommendedName>
        <fullName evidence="6">Glycosyltransferase</fullName>
        <ecNumber evidence="6">2.4.1.-</ecNumber>
    </recommendedName>
</protein>
<dbReference type="AlphaFoldDB" id="I2BHE4"/>
<dbReference type="GO" id="GO:1901137">
    <property type="term" value="P:carbohydrate derivative biosynthetic process"/>
    <property type="evidence" value="ECO:0007669"/>
    <property type="project" value="UniProtKB-ARBA"/>
</dbReference>
<organism evidence="8">
    <name type="scientific">Linum usitatissimum</name>
    <name type="common">Flax</name>
    <name type="synonym">Linum humile</name>
    <dbReference type="NCBI Taxonomy" id="4006"/>
    <lineage>
        <taxon>Eukaryota</taxon>
        <taxon>Viridiplantae</taxon>
        <taxon>Streptophyta</taxon>
        <taxon>Embryophyta</taxon>
        <taxon>Tracheophyta</taxon>
        <taxon>Spermatophyta</taxon>
        <taxon>Magnoliopsida</taxon>
        <taxon>eudicotyledons</taxon>
        <taxon>Gunneridae</taxon>
        <taxon>Pentapetalae</taxon>
        <taxon>rosids</taxon>
        <taxon>fabids</taxon>
        <taxon>Malpighiales</taxon>
        <taxon>Linaceae</taxon>
        <taxon>Linum</taxon>
    </lineage>
</organism>
<keyword evidence="3 5" id="KW-0808">Transferase</keyword>
<dbReference type="CDD" id="cd03784">
    <property type="entry name" value="GT1_Gtf-like"/>
    <property type="match status" value="1"/>
</dbReference>
<accession>I2BHE4</accession>
<proteinExistence type="inferred from homology"/>